<dbReference type="PROSITE" id="PS51892">
    <property type="entry name" value="SUBTILASE"/>
    <property type="match status" value="1"/>
</dbReference>
<name>A0A3B1DVC3_9ZZZZ</name>
<dbReference type="PROSITE" id="PS00018">
    <property type="entry name" value="EF_HAND_1"/>
    <property type="match status" value="1"/>
</dbReference>
<dbReference type="GO" id="GO:0000272">
    <property type="term" value="P:polysaccharide catabolic process"/>
    <property type="evidence" value="ECO:0007669"/>
    <property type="project" value="InterPro"/>
</dbReference>
<dbReference type="Gene3D" id="3.40.50.200">
    <property type="entry name" value="Peptidase S8/S53 domain"/>
    <property type="match status" value="1"/>
</dbReference>
<dbReference type="InterPro" id="IPR002105">
    <property type="entry name" value="Dockerin_1_rpt"/>
</dbReference>
<dbReference type="SUPFAM" id="SSF52743">
    <property type="entry name" value="Subtilisin-like"/>
    <property type="match status" value="1"/>
</dbReference>
<protein>
    <recommendedName>
        <fullName evidence="5">Peptidase S8/S53 domain-containing protein</fullName>
    </recommendedName>
</protein>
<dbReference type="GO" id="GO:0006508">
    <property type="term" value="P:proteolysis"/>
    <property type="evidence" value="ECO:0007669"/>
    <property type="project" value="UniProtKB-KW"/>
</dbReference>
<accession>A0A3B1DVC3</accession>
<evidence type="ECO:0000256" key="4">
    <source>
        <dbReference type="ARBA" id="ARBA00022825"/>
    </source>
</evidence>
<dbReference type="InterPro" id="IPR000209">
    <property type="entry name" value="Peptidase_S8/S53_dom"/>
</dbReference>
<dbReference type="NCBIfam" id="NF041540">
    <property type="entry name" value="dockerin_GC"/>
    <property type="match status" value="1"/>
</dbReference>
<dbReference type="SUPFAM" id="SSF63446">
    <property type="entry name" value="Type I dockerin domain"/>
    <property type="match status" value="1"/>
</dbReference>
<feature type="non-terminal residue" evidence="6">
    <location>
        <position position="1"/>
    </location>
</feature>
<dbReference type="PANTHER" id="PTHR43806">
    <property type="entry name" value="PEPTIDASE S8"/>
    <property type="match status" value="1"/>
</dbReference>
<dbReference type="PANTHER" id="PTHR43806:SF11">
    <property type="entry name" value="CEREVISIN-RELATED"/>
    <property type="match status" value="1"/>
</dbReference>
<gene>
    <name evidence="6" type="ORF">MNBD_PLANCTO03-2103</name>
</gene>
<dbReference type="EMBL" id="UOGK01000200">
    <property type="protein sequence ID" value="VAX39140.1"/>
    <property type="molecule type" value="Genomic_DNA"/>
</dbReference>
<keyword evidence="2" id="KW-0645">Protease</keyword>
<dbReference type="Pfam" id="PF00082">
    <property type="entry name" value="Peptidase_S8"/>
    <property type="match status" value="1"/>
</dbReference>
<comment type="similarity">
    <text evidence="1">Belongs to the peptidase S8 family.</text>
</comment>
<dbReference type="GO" id="GO:0004252">
    <property type="term" value="F:serine-type endopeptidase activity"/>
    <property type="evidence" value="ECO:0007669"/>
    <property type="project" value="InterPro"/>
</dbReference>
<dbReference type="InterPro" id="IPR050131">
    <property type="entry name" value="Peptidase_S8_subtilisin-like"/>
</dbReference>
<organism evidence="6">
    <name type="scientific">hydrothermal vent metagenome</name>
    <dbReference type="NCBI Taxonomy" id="652676"/>
    <lineage>
        <taxon>unclassified sequences</taxon>
        <taxon>metagenomes</taxon>
        <taxon>ecological metagenomes</taxon>
    </lineage>
</organism>
<dbReference type="InterPro" id="IPR036852">
    <property type="entry name" value="Peptidase_S8/S53_dom_sf"/>
</dbReference>
<evidence type="ECO:0000259" key="5">
    <source>
        <dbReference type="Pfam" id="PF00082"/>
    </source>
</evidence>
<dbReference type="GO" id="GO:0004553">
    <property type="term" value="F:hydrolase activity, hydrolyzing O-glycosyl compounds"/>
    <property type="evidence" value="ECO:0007669"/>
    <property type="project" value="InterPro"/>
</dbReference>
<sequence>NNGVAGVNWDAQIMMIRVAIDGSGGAYYEDLLEGAQWAIENGASIVSASYSGVSYEPIQTMGEYIHSIGGIYMYAAGNSSTNHSWWDWEDVIVVGATTYGDAKAGFSSYGLGVDIFAPGVDIGSTTRDGGYGWWSGTSMATPVANGAAALIWAADPSLTNLEVEQILFETSEDLGAAGNDSYWGWGRIDVGAGVAAADSGSCLADWNGDGTVNTQDVLAFLNDWSAGNDNADINGDGDVNTQDVLAFLNAWNAGC</sequence>
<proteinExistence type="inferred from homology"/>
<evidence type="ECO:0000256" key="1">
    <source>
        <dbReference type="ARBA" id="ARBA00011073"/>
    </source>
</evidence>
<dbReference type="AlphaFoldDB" id="A0A3B1DVC3"/>
<dbReference type="InterPro" id="IPR036439">
    <property type="entry name" value="Dockerin_dom_sf"/>
</dbReference>
<keyword evidence="3" id="KW-0378">Hydrolase</keyword>
<evidence type="ECO:0000313" key="6">
    <source>
        <dbReference type="EMBL" id="VAX39140.1"/>
    </source>
</evidence>
<dbReference type="Pfam" id="PF00404">
    <property type="entry name" value="Dockerin_1"/>
    <property type="match status" value="1"/>
</dbReference>
<dbReference type="Gene3D" id="1.10.1330.10">
    <property type="entry name" value="Dockerin domain"/>
    <property type="match status" value="1"/>
</dbReference>
<dbReference type="InterPro" id="IPR018247">
    <property type="entry name" value="EF_Hand_1_Ca_BS"/>
</dbReference>
<dbReference type="InterPro" id="IPR053783">
    <property type="entry name" value="Dockerin_dom_GC-type"/>
</dbReference>
<evidence type="ECO:0000256" key="3">
    <source>
        <dbReference type="ARBA" id="ARBA00022801"/>
    </source>
</evidence>
<evidence type="ECO:0000256" key="2">
    <source>
        <dbReference type="ARBA" id="ARBA00022670"/>
    </source>
</evidence>
<keyword evidence="4" id="KW-0720">Serine protease</keyword>
<feature type="domain" description="Peptidase S8/S53" evidence="5">
    <location>
        <begin position="2"/>
        <end position="186"/>
    </location>
</feature>
<reference evidence="6" key="1">
    <citation type="submission" date="2018-06" db="EMBL/GenBank/DDBJ databases">
        <authorList>
            <person name="Zhirakovskaya E."/>
        </authorList>
    </citation>
    <scope>NUCLEOTIDE SEQUENCE</scope>
</reference>